<evidence type="ECO:0000256" key="15">
    <source>
        <dbReference type="ARBA" id="ARBA00081350"/>
    </source>
</evidence>
<keyword evidence="9" id="KW-0460">Magnesium</keyword>
<evidence type="ECO:0000259" key="17">
    <source>
        <dbReference type="PROSITE" id="PS50112"/>
    </source>
</evidence>
<dbReference type="InterPro" id="IPR036890">
    <property type="entry name" value="HATPase_C_sf"/>
</dbReference>
<dbReference type="InterPro" id="IPR000014">
    <property type="entry name" value="PAS"/>
</dbReference>
<dbReference type="InterPro" id="IPR052016">
    <property type="entry name" value="Bact_Sigma-Reg"/>
</dbReference>
<feature type="region of interest" description="Disordered" evidence="16">
    <location>
        <begin position="123"/>
        <end position="143"/>
    </location>
</feature>
<dbReference type="SUPFAM" id="SSF55785">
    <property type="entry name" value="PYP-like sensor domain (PAS domain)"/>
    <property type="match status" value="2"/>
</dbReference>
<evidence type="ECO:0000256" key="14">
    <source>
        <dbReference type="ARBA" id="ARBA00075117"/>
    </source>
</evidence>
<dbReference type="InterPro" id="IPR013655">
    <property type="entry name" value="PAS_fold_3"/>
</dbReference>
<comment type="catalytic activity">
    <reaction evidence="12">
        <text>O-phospho-L-seryl-[protein] + H2O = L-seryl-[protein] + phosphate</text>
        <dbReference type="Rhea" id="RHEA:20629"/>
        <dbReference type="Rhea" id="RHEA-COMP:9863"/>
        <dbReference type="Rhea" id="RHEA-COMP:11604"/>
        <dbReference type="ChEBI" id="CHEBI:15377"/>
        <dbReference type="ChEBI" id="CHEBI:29999"/>
        <dbReference type="ChEBI" id="CHEBI:43474"/>
        <dbReference type="ChEBI" id="CHEBI:83421"/>
        <dbReference type="EC" id="3.1.3.16"/>
    </reaction>
</comment>
<gene>
    <name evidence="19" type="ORF">H1D24_13620</name>
</gene>
<evidence type="ECO:0000256" key="7">
    <source>
        <dbReference type="ARBA" id="ARBA00022801"/>
    </source>
</evidence>
<dbReference type="Gene3D" id="3.30.450.40">
    <property type="match status" value="2"/>
</dbReference>
<dbReference type="PROSITE" id="PS50112">
    <property type="entry name" value="PAS"/>
    <property type="match status" value="1"/>
</dbReference>
<evidence type="ECO:0000256" key="11">
    <source>
        <dbReference type="ARBA" id="ARBA00023211"/>
    </source>
</evidence>
<dbReference type="InterPro" id="IPR000700">
    <property type="entry name" value="PAS-assoc_C"/>
</dbReference>
<dbReference type="AlphaFoldDB" id="A0A7W0I9A2"/>
<keyword evidence="11" id="KW-0464">Manganese</keyword>
<dbReference type="InterPro" id="IPR035965">
    <property type="entry name" value="PAS-like_dom_sf"/>
</dbReference>
<evidence type="ECO:0000256" key="2">
    <source>
        <dbReference type="ARBA" id="ARBA00022553"/>
    </source>
</evidence>
<dbReference type="Gene3D" id="2.10.70.100">
    <property type="match status" value="1"/>
</dbReference>
<dbReference type="PANTHER" id="PTHR43156">
    <property type="entry name" value="STAGE II SPORULATION PROTEIN E-RELATED"/>
    <property type="match status" value="1"/>
</dbReference>
<dbReference type="InterPro" id="IPR003018">
    <property type="entry name" value="GAF"/>
</dbReference>
<evidence type="ECO:0000256" key="9">
    <source>
        <dbReference type="ARBA" id="ARBA00022842"/>
    </source>
</evidence>
<dbReference type="Gene3D" id="3.30.565.10">
    <property type="entry name" value="Histidine kinase-like ATPase, C-terminal domain"/>
    <property type="match status" value="1"/>
</dbReference>
<evidence type="ECO:0000256" key="1">
    <source>
        <dbReference type="ARBA" id="ARBA00013081"/>
    </source>
</evidence>
<dbReference type="Pfam" id="PF13185">
    <property type="entry name" value="GAF_2"/>
    <property type="match status" value="1"/>
</dbReference>
<keyword evidence="3" id="KW-0808">Transferase</keyword>
<dbReference type="Pfam" id="PF08448">
    <property type="entry name" value="PAS_4"/>
    <property type="match status" value="1"/>
</dbReference>
<dbReference type="FunFam" id="3.30.565.10:FF:000028">
    <property type="entry name" value="PAS sensor protein"/>
    <property type="match status" value="1"/>
</dbReference>
<dbReference type="EMBL" id="JACEHE010000007">
    <property type="protein sequence ID" value="MBA2946819.1"/>
    <property type="molecule type" value="Genomic_DNA"/>
</dbReference>
<evidence type="ECO:0000256" key="8">
    <source>
        <dbReference type="ARBA" id="ARBA00022840"/>
    </source>
</evidence>
<dbReference type="SMART" id="SM00091">
    <property type="entry name" value="PAS"/>
    <property type="match status" value="2"/>
</dbReference>
<dbReference type="GO" id="GO:0004722">
    <property type="term" value="F:protein serine/threonine phosphatase activity"/>
    <property type="evidence" value="ECO:0007669"/>
    <property type="project" value="UniProtKB-EC"/>
</dbReference>
<dbReference type="GO" id="GO:0016301">
    <property type="term" value="F:kinase activity"/>
    <property type="evidence" value="ECO:0007669"/>
    <property type="project" value="UniProtKB-KW"/>
</dbReference>
<dbReference type="SUPFAM" id="SSF55781">
    <property type="entry name" value="GAF domain-like"/>
    <property type="match status" value="2"/>
</dbReference>
<dbReference type="GO" id="GO:0046872">
    <property type="term" value="F:metal ion binding"/>
    <property type="evidence" value="ECO:0007669"/>
    <property type="project" value="UniProtKB-KW"/>
</dbReference>
<keyword evidence="7" id="KW-0378">Hydrolase</keyword>
<organism evidence="19 20">
    <name type="scientific">Streptomyces himalayensis subsp. himalayensis</name>
    <dbReference type="NCBI Taxonomy" id="2756131"/>
    <lineage>
        <taxon>Bacteria</taxon>
        <taxon>Bacillati</taxon>
        <taxon>Actinomycetota</taxon>
        <taxon>Actinomycetes</taxon>
        <taxon>Kitasatosporales</taxon>
        <taxon>Streptomycetaceae</taxon>
        <taxon>Streptomyces</taxon>
        <taxon>Streptomyces himalayensis</taxon>
    </lineage>
</organism>
<dbReference type="GO" id="GO:0005524">
    <property type="term" value="F:ATP binding"/>
    <property type="evidence" value="ECO:0007669"/>
    <property type="project" value="UniProtKB-KW"/>
</dbReference>
<dbReference type="NCBIfam" id="TIGR00229">
    <property type="entry name" value="sensory_box"/>
    <property type="match status" value="1"/>
</dbReference>
<dbReference type="SUPFAM" id="SSF81606">
    <property type="entry name" value="PP2C-like"/>
    <property type="match status" value="1"/>
</dbReference>
<keyword evidence="5" id="KW-0547">Nucleotide-binding</keyword>
<dbReference type="Pfam" id="PF13581">
    <property type="entry name" value="HATPase_c_2"/>
    <property type="match status" value="1"/>
</dbReference>
<dbReference type="InterPro" id="IPR036457">
    <property type="entry name" value="PPM-type-like_dom_sf"/>
</dbReference>
<evidence type="ECO:0000256" key="6">
    <source>
        <dbReference type="ARBA" id="ARBA00022777"/>
    </source>
</evidence>
<dbReference type="SMART" id="SM00331">
    <property type="entry name" value="PP2C_SIG"/>
    <property type="match status" value="1"/>
</dbReference>
<dbReference type="PANTHER" id="PTHR43156:SF2">
    <property type="entry name" value="STAGE II SPORULATION PROTEIN E"/>
    <property type="match status" value="1"/>
</dbReference>
<dbReference type="Pfam" id="PF07228">
    <property type="entry name" value="SpoIIE"/>
    <property type="match status" value="1"/>
</dbReference>
<reference evidence="19 20" key="1">
    <citation type="submission" date="2020-07" db="EMBL/GenBank/DDBJ databases">
        <title>Streptomyces isolated from Indian soil.</title>
        <authorList>
            <person name="Mandal S."/>
            <person name="Maiti P.K."/>
        </authorList>
    </citation>
    <scope>NUCLEOTIDE SEQUENCE [LARGE SCALE GENOMIC DNA]</scope>
    <source>
        <strain evidence="19 20">PSKA28</strain>
    </source>
</reference>
<accession>A0A7W0I9A2</accession>
<dbReference type="InterPro" id="IPR029016">
    <property type="entry name" value="GAF-like_dom_sf"/>
</dbReference>
<feature type="domain" description="PAS" evidence="17">
    <location>
        <begin position="147"/>
        <end position="219"/>
    </location>
</feature>
<evidence type="ECO:0000256" key="16">
    <source>
        <dbReference type="SAM" id="MobiDB-lite"/>
    </source>
</evidence>
<keyword evidence="4" id="KW-0479">Metal-binding</keyword>
<proteinExistence type="predicted"/>
<name>A0A7W0I9A2_9ACTN</name>
<dbReference type="Pfam" id="PF08447">
    <property type="entry name" value="PAS_3"/>
    <property type="match status" value="1"/>
</dbReference>
<evidence type="ECO:0000256" key="3">
    <source>
        <dbReference type="ARBA" id="ARBA00022679"/>
    </source>
</evidence>
<keyword evidence="2" id="KW-0597">Phosphoprotein</keyword>
<evidence type="ECO:0000259" key="18">
    <source>
        <dbReference type="PROSITE" id="PS50113"/>
    </source>
</evidence>
<evidence type="ECO:0000256" key="12">
    <source>
        <dbReference type="ARBA" id="ARBA00047761"/>
    </source>
</evidence>
<dbReference type="Proteomes" id="UP000545761">
    <property type="component" value="Unassembled WGS sequence"/>
</dbReference>
<dbReference type="Gene3D" id="3.30.450.20">
    <property type="entry name" value="PAS domain"/>
    <property type="match status" value="2"/>
</dbReference>
<dbReference type="PROSITE" id="PS50113">
    <property type="entry name" value="PAC"/>
    <property type="match status" value="1"/>
</dbReference>
<dbReference type="CDD" id="cd00130">
    <property type="entry name" value="PAS"/>
    <property type="match status" value="1"/>
</dbReference>
<dbReference type="Gene3D" id="3.60.40.10">
    <property type="entry name" value="PPM-type phosphatase domain"/>
    <property type="match status" value="1"/>
</dbReference>
<keyword evidence="8" id="KW-0067">ATP-binding</keyword>
<keyword evidence="6" id="KW-0418">Kinase</keyword>
<dbReference type="EC" id="3.1.3.16" evidence="1"/>
<evidence type="ECO:0000256" key="13">
    <source>
        <dbReference type="ARBA" id="ARBA00056274"/>
    </source>
</evidence>
<dbReference type="SMART" id="SM00086">
    <property type="entry name" value="PAC"/>
    <property type="match status" value="1"/>
</dbReference>
<dbReference type="CDD" id="cd16936">
    <property type="entry name" value="HATPase_RsbW-like"/>
    <property type="match status" value="1"/>
</dbReference>
<evidence type="ECO:0000256" key="4">
    <source>
        <dbReference type="ARBA" id="ARBA00022723"/>
    </source>
</evidence>
<feature type="domain" description="PAC" evidence="18">
    <location>
        <begin position="222"/>
        <end position="274"/>
    </location>
</feature>
<evidence type="ECO:0000256" key="10">
    <source>
        <dbReference type="ARBA" id="ARBA00022912"/>
    </source>
</evidence>
<keyword evidence="10" id="KW-0904">Protein phosphatase</keyword>
<protein>
    <recommendedName>
        <fullName evidence="1">protein-serine/threonine phosphatase</fullName>
        <ecNumber evidence="1">3.1.3.16</ecNumber>
    </recommendedName>
    <alternativeName>
        <fullName evidence="15">Protein-serine/threonine phosphatase</fullName>
    </alternativeName>
    <alternativeName>
        <fullName evidence="14">Serine/threonine-protein kinase</fullName>
    </alternativeName>
</protein>
<dbReference type="InterPro" id="IPR001610">
    <property type="entry name" value="PAC"/>
</dbReference>
<dbReference type="InterPro" id="IPR001932">
    <property type="entry name" value="PPM-type_phosphatase-like_dom"/>
</dbReference>
<comment type="function">
    <text evidence="13">Primarily acts as an independent SigF regulator that is sensitive to the osmosensory signal, mediating the cross talk of PknD with the SigF regulon. Possesses both phosphatase and kinase activities. The kinase domain functions as a classic anti-sigma factor-like kinase to phosphorylate the anti-anti-sigma factor domain at the canonical regulatory site, and the phosphatase domain antagonizes this activity.</text>
</comment>
<dbReference type="FunFam" id="3.60.40.10:FF:000005">
    <property type="entry name" value="Serine/threonine protein phosphatase"/>
    <property type="match status" value="1"/>
</dbReference>
<evidence type="ECO:0000313" key="19">
    <source>
        <dbReference type="EMBL" id="MBA2946819.1"/>
    </source>
</evidence>
<evidence type="ECO:0000256" key="5">
    <source>
        <dbReference type="ARBA" id="ARBA00022741"/>
    </source>
</evidence>
<comment type="caution">
    <text evidence="19">The sequence shown here is derived from an EMBL/GenBank/DDBJ whole genome shotgun (WGS) entry which is preliminary data.</text>
</comment>
<dbReference type="InterPro" id="IPR013656">
    <property type="entry name" value="PAS_4"/>
</dbReference>
<sequence>MADLGGLGGMVHLQRVPGESDRLDLVTVTGLPREVTKAWEIVTRQDQTVPARALREGTFVWLPALRDAEDADPFPGGTGMAAVPLPAPGGPFGVLSVVTTAPGPPSAVQRAFLETVAGWVSERLRNPGPPTARTVDPAWSGDEKEWTHPRFQQALRTAQVGTWDLDLRTGRLNWDEMTMQLFGFDPEIFHGRLDTFMELLHPEDLSRVQADLREAIEKRGYSATEYRVCRPDGTVRWVEARGQVLLGEDGEPAVMAGTLWDTTNQRIAMDSVGRALRHMSDAFLAMGEDLRIVYVNLQAERLLGPWQSLIGKLLWALPGIPVAWLEERCRQAVADRVPTGFDVLWPTDHRWYHMRLVPVPDGLTVYFTDVTDKRLAEERRMAAERAAAERTARVGQLNAALAQAVSVQDVVTAVAERVLPPFRADGLVVQMVEGDSLRVVGGVGYGREFLFKVPDRIRLRETTPNNDAILAGAPQYISSRTEMRHRYPHFAEAAFEGGKHAWAFLPLIVSGQPIGCCVISFPQPRRFGDEDRALLTALSGLVAQALERARLYDAEHVRAQELQRGLLPQELPSLPAVTVAARYLPATAGLDVGGDWYDVIPLSADRVCLVIGDVMGHGLSEAATMGRLRTAVHTLAGLELPPDEVLSHLNDVVSDLGVDFYATCLYVVYDPVSRVCTFGCAGHPPPALVHPDGSVHFPALATDPPLGAATPPFETTEVTVPDGSLLVMYTDGLVESAHRDIDSGMSHLSRVLATATAAPPPEGFDRTAVHPSREALHLEQLCDTLTSALVPAQEQTSDDTALLVARTHALPDGDVASWWLPEAPIAAGQARDHVRQQLTDWRLDGLVDTTELLASELVGNVVRHARGPIQLRLLKSRSLICEVTDGSPTTPRIRRARDTDEGGRGLQLIAALSQRWGTRYFAKGKSIWTEQPLP</sequence>
<evidence type="ECO:0000313" key="20">
    <source>
        <dbReference type="Proteomes" id="UP000545761"/>
    </source>
</evidence>
<dbReference type="InterPro" id="IPR003594">
    <property type="entry name" value="HATPase_dom"/>
</dbReference>